<dbReference type="InterPro" id="IPR052509">
    <property type="entry name" value="Metal_resp_DNA-bind_regulator"/>
</dbReference>
<name>A0A919SPL1_9ACTN</name>
<proteinExistence type="predicted"/>
<feature type="domain" description="Transcription regulator PadR N-terminal" evidence="2">
    <location>
        <begin position="36"/>
        <end position="83"/>
    </location>
</feature>
<protein>
    <submittedName>
        <fullName evidence="3">Transcriptional regulator</fullName>
    </submittedName>
</protein>
<dbReference type="Gene3D" id="1.10.10.10">
    <property type="entry name" value="Winged helix-like DNA-binding domain superfamily/Winged helix DNA-binding domain"/>
    <property type="match status" value="1"/>
</dbReference>
<dbReference type="AlphaFoldDB" id="A0A919SPL1"/>
<dbReference type="InterPro" id="IPR036388">
    <property type="entry name" value="WH-like_DNA-bd_sf"/>
</dbReference>
<dbReference type="SUPFAM" id="SSF46785">
    <property type="entry name" value="Winged helix' DNA-binding domain"/>
    <property type="match status" value="1"/>
</dbReference>
<dbReference type="InterPro" id="IPR036390">
    <property type="entry name" value="WH_DNA-bd_sf"/>
</dbReference>
<dbReference type="PANTHER" id="PTHR33169">
    <property type="entry name" value="PADR-FAMILY TRANSCRIPTIONAL REGULATOR"/>
    <property type="match status" value="1"/>
</dbReference>
<dbReference type="PANTHER" id="PTHR33169:SF14">
    <property type="entry name" value="TRANSCRIPTIONAL REGULATOR RV3488"/>
    <property type="match status" value="1"/>
</dbReference>
<accession>A0A919SPL1</accession>
<comment type="caution">
    <text evidence="3">The sequence shown here is derived from an EMBL/GenBank/DDBJ whole genome shotgun (WGS) entry which is preliminary data.</text>
</comment>
<dbReference type="EMBL" id="BOQP01000027">
    <property type="protein sequence ID" value="GIM76036.1"/>
    <property type="molecule type" value="Genomic_DNA"/>
</dbReference>
<dbReference type="Proteomes" id="UP000680865">
    <property type="component" value="Unassembled WGS sequence"/>
</dbReference>
<dbReference type="InterPro" id="IPR005149">
    <property type="entry name" value="Tscrpt_reg_PadR_N"/>
</dbReference>
<evidence type="ECO:0000313" key="4">
    <source>
        <dbReference type="Proteomes" id="UP000680865"/>
    </source>
</evidence>
<keyword evidence="4" id="KW-1185">Reference proteome</keyword>
<dbReference type="Pfam" id="PF03551">
    <property type="entry name" value="PadR"/>
    <property type="match status" value="1"/>
</dbReference>
<organism evidence="3 4">
    <name type="scientific">Winogradskya consettensis</name>
    <dbReference type="NCBI Taxonomy" id="113560"/>
    <lineage>
        <taxon>Bacteria</taxon>
        <taxon>Bacillati</taxon>
        <taxon>Actinomycetota</taxon>
        <taxon>Actinomycetes</taxon>
        <taxon>Micromonosporales</taxon>
        <taxon>Micromonosporaceae</taxon>
        <taxon>Winogradskya</taxon>
    </lineage>
</organism>
<gene>
    <name evidence="3" type="ORF">Aco04nite_48290</name>
</gene>
<evidence type="ECO:0000313" key="3">
    <source>
        <dbReference type="EMBL" id="GIM76036.1"/>
    </source>
</evidence>
<evidence type="ECO:0000256" key="1">
    <source>
        <dbReference type="SAM" id="MobiDB-lite"/>
    </source>
</evidence>
<reference evidence="3" key="1">
    <citation type="submission" date="2021-03" db="EMBL/GenBank/DDBJ databases">
        <title>Whole genome shotgun sequence of Actinoplanes consettensis NBRC 14913.</title>
        <authorList>
            <person name="Komaki H."/>
            <person name="Tamura T."/>
        </authorList>
    </citation>
    <scope>NUCLEOTIDE SEQUENCE</scope>
    <source>
        <strain evidence="3">NBRC 14913</strain>
    </source>
</reference>
<feature type="region of interest" description="Disordered" evidence="1">
    <location>
        <begin position="90"/>
        <end position="109"/>
    </location>
</feature>
<sequence length="109" mass="12227">MLMPRIPHTSPQTLQLFEALLDDPQRWRYGYDLSRETALASGTLYPILMRLTDQRLLETAWEPSDEPGRPPRHIYRLTAEGATLARQRLAARKTSGASIAQTRPAGGLA</sequence>
<evidence type="ECO:0000259" key="2">
    <source>
        <dbReference type="Pfam" id="PF03551"/>
    </source>
</evidence>